<dbReference type="Gene3D" id="3.40.720.10">
    <property type="entry name" value="Alkaline Phosphatase, subunit A"/>
    <property type="match status" value="1"/>
</dbReference>
<name>A0A1M5A7W2_9BACT</name>
<evidence type="ECO:0000313" key="9">
    <source>
        <dbReference type="Proteomes" id="UP000184164"/>
    </source>
</evidence>
<dbReference type="Gene3D" id="3.30.1120.10">
    <property type="match status" value="1"/>
</dbReference>
<dbReference type="InterPro" id="IPR050738">
    <property type="entry name" value="Sulfatase"/>
</dbReference>
<keyword evidence="9" id="KW-1185">Reference proteome</keyword>
<dbReference type="GO" id="GO:0004065">
    <property type="term" value="F:arylsulfatase activity"/>
    <property type="evidence" value="ECO:0007669"/>
    <property type="project" value="TreeGrafter"/>
</dbReference>
<evidence type="ECO:0000256" key="2">
    <source>
        <dbReference type="ARBA" id="ARBA00008779"/>
    </source>
</evidence>
<keyword evidence="5" id="KW-0378">Hydrolase</keyword>
<accession>A0A1M5A7W2</accession>
<dbReference type="SUPFAM" id="SSF53649">
    <property type="entry name" value="Alkaline phosphatase-like"/>
    <property type="match status" value="1"/>
</dbReference>
<organism evidence="8 9">
    <name type="scientific">Mariniphaga anaerophila</name>
    <dbReference type="NCBI Taxonomy" id="1484053"/>
    <lineage>
        <taxon>Bacteria</taxon>
        <taxon>Pseudomonadati</taxon>
        <taxon>Bacteroidota</taxon>
        <taxon>Bacteroidia</taxon>
        <taxon>Marinilabiliales</taxon>
        <taxon>Prolixibacteraceae</taxon>
        <taxon>Mariniphaga</taxon>
    </lineage>
</organism>
<keyword evidence="3" id="KW-0479">Metal-binding</keyword>
<sequence length="479" mass="53451">MKKSKTFHNLILLSFFISVILVNPVAGYAEQKPNIVLVIADDLGWADVGYSGNTYFETPNIDKLAREGMVFSRFYPSAANCAPSRACLLTGMYTPRHQIYVPQGVARGGDVSKMRFKVPTQGQSSLFNTFPVSMNSVSPEFESLAELLKKSGYVSARLGKWHIGDDNQGFDVNSANGEPGNVTNICGTEERFYDDINVAEKLTDAAINFIDENKDHPFFLYLSHWEVHAPLAADEERIEYFRNKSVKWPEKSYNPVYAAEVEQVDISVGRILSKLKELELEENTVVIFTSDNGGLLSVTSNAPLRAGKGTFYEGGIRVPLCIRWPGVTKPGSQTNIPVIGVDLMPTLAEISSSELPKNQPVDGMSIVPLLKHESFDKERPLFFHFPLYLGGSGSVLPAFNGEKNYWRAVPSSVIMSGDWKLIYYYEYESYELFNLKEDISEQNDLSSTKTRVALEMLGKLQKWVAEVNAPVPVVLNHNN</sequence>
<gene>
    <name evidence="8" type="ORF">SAMN05444274_104222</name>
</gene>
<dbReference type="AlphaFoldDB" id="A0A1M5A7W2"/>
<dbReference type="OrthoDB" id="9765065at2"/>
<dbReference type="PANTHER" id="PTHR42693">
    <property type="entry name" value="ARYLSULFATASE FAMILY MEMBER"/>
    <property type="match status" value="1"/>
</dbReference>
<protein>
    <submittedName>
        <fullName evidence="8">Arylsulfatase A</fullName>
    </submittedName>
</protein>
<evidence type="ECO:0000259" key="7">
    <source>
        <dbReference type="Pfam" id="PF00884"/>
    </source>
</evidence>
<dbReference type="Proteomes" id="UP000184164">
    <property type="component" value="Unassembled WGS sequence"/>
</dbReference>
<dbReference type="RefSeq" id="WP_083570685.1">
    <property type="nucleotide sequence ID" value="NZ_FQUM01000004.1"/>
</dbReference>
<dbReference type="EMBL" id="FQUM01000004">
    <property type="protein sequence ID" value="SHF26353.1"/>
    <property type="molecule type" value="Genomic_DNA"/>
</dbReference>
<dbReference type="GO" id="GO:0046872">
    <property type="term" value="F:metal ion binding"/>
    <property type="evidence" value="ECO:0007669"/>
    <property type="project" value="UniProtKB-KW"/>
</dbReference>
<keyword evidence="4" id="KW-0732">Signal</keyword>
<evidence type="ECO:0000256" key="4">
    <source>
        <dbReference type="ARBA" id="ARBA00022729"/>
    </source>
</evidence>
<feature type="domain" description="Sulfatase N-terminal" evidence="7">
    <location>
        <begin position="33"/>
        <end position="349"/>
    </location>
</feature>
<evidence type="ECO:0000256" key="1">
    <source>
        <dbReference type="ARBA" id="ARBA00001913"/>
    </source>
</evidence>
<comment type="cofactor">
    <cofactor evidence="1">
        <name>Ca(2+)</name>
        <dbReference type="ChEBI" id="CHEBI:29108"/>
    </cofactor>
</comment>
<dbReference type="InterPro" id="IPR017850">
    <property type="entry name" value="Alkaline_phosphatase_core_sf"/>
</dbReference>
<dbReference type="Pfam" id="PF00884">
    <property type="entry name" value="Sulfatase"/>
    <property type="match status" value="1"/>
</dbReference>
<evidence type="ECO:0000256" key="3">
    <source>
        <dbReference type="ARBA" id="ARBA00022723"/>
    </source>
</evidence>
<proteinExistence type="inferred from homology"/>
<dbReference type="PANTHER" id="PTHR42693:SF42">
    <property type="entry name" value="ARYLSULFATASE G"/>
    <property type="match status" value="1"/>
</dbReference>
<reference evidence="8 9" key="1">
    <citation type="submission" date="2016-11" db="EMBL/GenBank/DDBJ databases">
        <authorList>
            <person name="Jaros S."/>
            <person name="Januszkiewicz K."/>
            <person name="Wedrychowicz H."/>
        </authorList>
    </citation>
    <scope>NUCLEOTIDE SEQUENCE [LARGE SCALE GENOMIC DNA]</scope>
    <source>
        <strain evidence="8 9">DSM 26910</strain>
    </source>
</reference>
<evidence type="ECO:0000256" key="6">
    <source>
        <dbReference type="ARBA" id="ARBA00022837"/>
    </source>
</evidence>
<evidence type="ECO:0000256" key="5">
    <source>
        <dbReference type="ARBA" id="ARBA00022801"/>
    </source>
</evidence>
<dbReference type="CDD" id="cd16144">
    <property type="entry name" value="ARS_like"/>
    <property type="match status" value="1"/>
</dbReference>
<evidence type="ECO:0000313" key="8">
    <source>
        <dbReference type="EMBL" id="SHF26353.1"/>
    </source>
</evidence>
<dbReference type="InterPro" id="IPR000917">
    <property type="entry name" value="Sulfatase_N"/>
</dbReference>
<comment type="similarity">
    <text evidence="2">Belongs to the sulfatase family.</text>
</comment>
<keyword evidence="6" id="KW-0106">Calcium</keyword>
<dbReference type="STRING" id="1484053.SAMN05444274_104222"/>